<feature type="compositionally biased region" description="Basic and acidic residues" evidence="6">
    <location>
        <begin position="300"/>
        <end position="310"/>
    </location>
</feature>
<feature type="transmembrane region" description="Helical" evidence="7">
    <location>
        <begin position="240"/>
        <end position="261"/>
    </location>
</feature>
<comment type="similarity">
    <text evidence="2">Belongs to the EamA transporter family.</text>
</comment>
<name>A0ABV8U1M8_9ACTN</name>
<dbReference type="PANTHER" id="PTHR32322:SF9">
    <property type="entry name" value="AMINO-ACID METABOLITE EFFLUX PUMP-RELATED"/>
    <property type="match status" value="1"/>
</dbReference>
<evidence type="ECO:0000256" key="6">
    <source>
        <dbReference type="SAM" id="MobiDB-lite"/>
    </source>
</evidence>
<feature type="transmembrane region" description="Helical" evidence="7">
    <location>
        <begin position="33"/>
        <end position="51"/>
    </location>
</feature>
<feature type="region of interest" description="Disordered" evidence="6">
    <location>
        <begin position="289"/>
        <end position="310"/>
    </location>
</feature>
<evidence type="ECO:0000256" key="7">
    <source>
        <dbReference type="SAM" id="Phobius"/>
    </source>
</evidence>
<dbReference type="InterPro" id="IPR037185">
    <property type="entry name" value="EmrE-like"/>
</dbReference>
<evidence type="ECO:0000313" key="10">
    <source>
        <dbReference type="Proteomes" id="UP001595823"/>
    </source>
</evidence>
<feature type="transmembrane region" description="Helical" evidence="7">
    <location>
        <begin position="117"/>
        <end position="135"/>
    </location>
</feature>
<dbReference type="InterPro" id="IPR050638">
    <property type="entry name" value="AA-Vitamin_Transporters"/>
</dbReference>
<keyword evidence="4 7" id="KW-1133">Transmembrane helix</keyword>
<feature type="domain" description="EamA" evidence="8">
    <location>
        <begin position="144"/>
        <end position="281"/>
    </location>
</feature>
<feature type="transmembrane region" description="Helical" evidence="7">
    <location>
        <begin position="171"/>
        <end position="190"/>
    </location>
</feature>
<keyword evidence="3 7" id="KW-0812">Transmembrane</keyword>
<feature type="transmembrane region" description="Helical" evidence="7">
    <location>
        <begin position="267"/>
        <end position="285"/>
    </location>
</feature>
<dbReference type="Pfam" id="PF00892">
    <property type="entry name" value="EamA"/>
    <property type="match status" value="2"/>
</dbReference>
<dbReference type="RefSeq" id="WP_380623544.1">
    <property type="nucleotide sequence ID" value="NZ_JBHSDK010000028.1"/>
</dbReference>
<keyword evidence="5 7" id="KW-0472">Membrane</keyword>
<accession>A0ABV8U1M8</accession>
<feature type="transmembrane region" description="Helical" evidence="7">
    <location>
        <begin position="141"/>
        <end position="159"/>
    </location>
</feature>
<organism evidence="9 10">
    <name type="scientific">Salininema proteolyticum</name>
    <dbReference type="NCBI Taxonomy" id="1607685"/>
    <lineage>
        <taxon>Bacteria</taxon>
        <taxon>Bacillati</taxon>
        <taxon>Actinomycetota</taxon>
        <taxon>Actinomycetes</taxon>
        <taxon>Glycomycetales</taxon>
        <taxon>Glycomycetaceae</taxon>
        <taxon>Salininema</taxon>
    </lineage>
</organism>
<keyword evidence="10" id="KW-1185">Reference proteome</keyword>
<feature type="domain" description="EamA" evidence="8">
    <location>
        <begin position="6"/>
        <end position="130"/>
    </location>
</feature>
<evidence type="ECO:0000256" key="3">
    <source>
        <dbReference type="ARBA" id="ARBA00022692"/>
    </source>
</evidence>
<evidence type="ECO:0000256" key="2">
    <source>
        <dbReference type="ARBA" id="ARBA00007362"/>
    </source>
</evidence>
<feature type="transmembrane region" description="Helical" evidence="7">
    <location>
        <begin position="86"/>
        <end position="105"/>
    </location>
</feature>
<protein>
    <submittedName>
        <fullName evidence="9">EamA family transporter</fullName>
    </submittedName>
</protein>
<dbReference type="PANTHER" id="PTHR32322">
    <property type="entry name" value="INNER MEMBRANE TRANSPORTER"/>
    <property type="match status" value="1"/>
</dbReference>
<evidence type="ECO:0000256" key="1">
    <source>
        <dbReference type="ARBA" id="ARBA00004141"/>
    </source>
</evidence>
<evidence type="ECO:0000259" key="8">
    <source>
        <dbReference type="Pfam" id="PF00892"/>
    </source>
</evidence>
<evidence type="ECO:0000313" key="9">
    <source>
        <dbReference type="EMBL" id="MFC4337019.1"/>
    </source>
</evidence>
<dbReference type="Proteomes" id="UP001595823">
    <property type="component" value="Unassembled WGS sequence"/>
</dbReference>
<evidence type="ECO:0000256" key="5">
    <source>
        <dbReference type="ARBA" id="ARBA00023136"/>
    </source>
</evidence>
<comment type="subcellular location">
    <subcellularLocation>
        <location evidence="1">Membrane</location>
        <topology evidence="1">Multi-pass membrane protein</topology>
    </subcellularLocation>
</comment>
<gene>
    <name evidence="9" type="ORF">ACFPET_17590</name>
</gene>
<feature type="transmembrane region" description="Helical" evidence="7">
    <location>
        <begin position="210"/>
        <end position="233"/>
    </location>
</feature>
<dbReference type="InterPro" id="IPR000620">
    <property type="entry name" value="EamA_dom"/>
</dbReference>
<dbReference type="EMBL" id="JBHSDK010000028">
    <property type="protein sequence ID" value="MFC4337019.1"/>
    <property type="molecule type" value="Genomic_DNA"/>
</dbReference>
<dbReference type="SUPFAM" id="SSF103481">
    <property type="entry name" value="Multidrug resistance efflux transporter EmrE"/>
    <property type="match status" value="2"/>
</dbReference>
<sequence>MPFRHVLLAMSVALMWGLNFIAIDASLQHFPPIFLVALRFALIAVPTILLVPRPNVPTRWLIGYGLGFGTLQFLFLYWGMSAGMPAGLASLVLQASGPFTVLLGATFLRERVSGRQMAGILVAVGGLALVGWSRAENASVLPFLLTLAGAFGWAIGNISNRQARPENPLHLTLWMTVVPPIPMLALALIAEGPARIATSLTDFGEPGAVAALVGLAYTVVIGTVVGSGVWTWLMARHPAGVVAPFSMLVPVVGMTAAWVILRETVTVPEIVGGVFIVGGVLYGSMRRRATPRPADPEPLPEDKKAVPVGD</sequence>
<evidence type="ECO:0000256" key="4">
    <source>
        <dbReference type="ARBA" id="ARBA00022989"/>
    </source>
</evidence>
<comment type="caution">
    <text evidence="9">The sequence shown here is derived from an EMBL/GenBank/DDBJ whole genome shotgun (WGS) entry which is preliminary data.</text>
</comment>
<dbReference type="Gene3D" id="1.10.3730.20">
    <property type="match status" value="2"/>
</dbReference>
<feature type="transmembrane region" description="Helical" evidence="7">
    <location>
        <begin position="60"/>
        <end position="80"/>
    </location>
</feature>
<feature type="transmembrane region" description="Helical" evidence="7">
    <location>
        <begin position="7"/>
        <end position="27"/>
    </location>
</feature>
<reference evidence="10" key="1">
    <citation type="journal article" date="2019" name="Int. J. Syst. Evol. Microbiol.">
        <title>The Global Catalogue of Microorganisms (GCM) 10K type strain sequencing project: providing services to taxonomists for standard genome sequencing and annotation.</title>
        <authorList>
            <consortium name="The Broad Institute Genomics Platform"/>
            <consortium name="The Broad Institute Genome Sequencing Center for Infectious Disease"/>
            <person name="Wu L."/>
            <person name="Ma J."/>
        </authorList>
    </citation>
    <scope>NUCLEOTIDE SEQUENCE [LARGE SCALE GENOMIC DNA]</scope>
    <source>
        <strain evidence="10">IBRC-M 10908</strain>
    </source>
</reference>
<proteinExistence type="inferred from homology"/>